<keyword evidence="3" id="KW-0479">Metal-binding</keyword>
<reference evidence="6 7" key="1">
    <citation type="journal article" date="2024" name="Nat. Commun.">
        <title>Phylogenomics reveals the evolutionary origins of lichenization in chlorophyte algae.</title>
        <authorList>
            <person name="Puginier C."/>
            <person name="Libourel C."/>
            <person name="Otte J."/>
            <person name="Skaloud P."/>
            <person name="Haon M."/>
            <person name="Grisel S."/>
            <person name="Petersen M."/>
            <person name="Berrin J.G."/>
            <person name="Delaux P.M."/>
            <person name="Dal Grande F."/>
            <person name="Keller J."/>
        </authorList>
    </citation>
    <scope>NUCLEOTIDE SEQUENCE [LARGE SCALE GENOMIC DNA]</scope>
    <source>
        <strain evidence="6 7">SAG 2036</strain>
    </source>
</reference>
<dbReference type="GO" id="GO:0017136">
    <property type="term" value="F:histone deacetylase activity, NAD-dependent"/>
    <property type="evidence" value="ECO:0007669"/>
    <property type="project" value="TreeGrafter"/>
</dbReference>
<gene>
    <name evidence="6" type="ORF">WJX73_010891</name>
</gene>
<evidence type="ECO:0000259" key="5">
    <source>
        <dbReference type="PROSITE" id="PS50305"/>
    </source>
</evidence>
<evidence type="ECO:0000256" key="3">
    <source>
        <dbReference type="PROSITE-ProRule" id="PRU00236"/>
    </source>
</evidence>
<keyword evidence="2" id="KW-0520">NAD</keyword>
<organism evidence="6 7">
    <name type="scientific">Symbiochloris irregularis</name>
    <dbReference type="NCBI Taxonomy" id="706552"/>
    <lineage>
        <taxon>Eukaryota</taxon>
        <taxon>Viridiplantae</taxon>
        <taxon>Chlorophyta</taxon>
        <taxon>core chlorophytes</taxon>
        <taxon>Trebouxiophyceae</taxon>
        <taxon>Trebouxiales</taxon>
        <taxon>Trebouxiaceae</taxon>
        <taxon>Symbiochloris</taxon>
    </lineage>
</organism>
<dbReference type="PROSITE" id="PS50305">
    <property type="entry name" value="SIRTUIN"/>
    <property type="match status" value="1"/>
</dbReference>
<dbReference type="Proteomes" id="UP001465755">
    <property type="component" value="Unassembled WGS sequence"/>
</dbReference>
<feature type="domain" description="Deacetylase sirtuin-type" evidence="5">
    <location>
        <begin position="23"/>
        <end position="328"/>
    </location>
</feature>
<comment type="caution">
    <text evidence="6">The sequence shown here is derived from an EMBL/GenBank/DDBJ whole genome shotgun (WGS) entry which is preliminary data.</text>
</comment>
<feature type="region of interest" description="Disordered" evidence="4">
    <location>
        <begin position="1"/>
        <end position="25"/>
    </location>
</feature>
<feature type="binding site" evidence="3">
    <location>
        <position position="194"/>
    </location>
    <ligand>
        <name>Zn(2+)</name>
        <dbReference type="ChEBI" id="CHEBI:29105"/>
    </ligand>
</feature>
<evidence type="ECO:0000256" key="4">
    <source>
        <dbReference type="SAM" id="MobiDB-lite"/>
    </source>
</evidence>
<dbReference type="InterPro" id="IPR026590">
    <property type="entry name" value="Ssirtuin_cat_dom"/>
</dbReference>
<dbReference type="SUPFAM" id="SSF52467">
    <property type="entry name" value="DHS-like NAD/FAD-binding domain"/>
    <property type="match status" value="1"/>
</dbReference>
<name>A0AAW1NYP5_9CHLO</name>
<feature type="region of interest" description="Disordered" evidence="4">
    <location>
        <begin position="299"/>
        <end position="328"/>
    </location>
</feature>
<accession>A0AAW1NYP5</accession>
<dbReference type="AlphaFoldDB" id="A0AAW1NYP5"/>
<evidence type="ECO:0000256" key="1">
    <source>
        <dbReference type="ARBA" id="ARBA00022679"/>
    </source>
</evidence>
<feature type="binding site" evidence="3">
    <location>
        <position position="172"/>
    </location>
    <ligand>
        <name>Zn(2+)</name>
        <dbReference type="ChEBI" id="CHEBI:29105"/>
    </ligand>
</feature>
<dbReference type="InterPro" id="IPR003000">
    <property type="entry name" value="Sirtuin"/>
</dbReference>
<dbReference type="GO" id="GO:0005634">
    <property type="term" value="C:nucleus"/>
    <property type="evidence" value="ECO:0007669"/>
    <property type="project" value="TreeGrafter"/>
</dbReference>
<sequence>MSTKDATPSARTLRKRKQAEPSLATPNSNVQKLLGLAASSCKIVVFSGSGLSAASGMSMFSTKGGLYERAQRRFKLQDGKKLFTYAFYEKQKLEAMSFFAEIYAEAIKAKPGPGHWAIAEMATAGRLRRHYTLNIDGLAEAAGMSAWHPTHQPQGQTVEMHGNIRQLVCVQCKGVQALTAATVKRMKAQRPIPCPVCPGGPAMRCRVMLYDDAEDDAIMPDDVFDLMEEDVQAADLILWVGISFEQSASTSYFRRARAFLQSIGRLGACAQAVINPSEDSLWNLTSACSNMGSMGVLETASRAPEAEDGKAEPSLPGAFRPNQTMGLV</sequence>
<dbReference type="EMBL" id="JALJOQ010000094">
    <property type="protein sequence ID" value="KAK9798961.1"/>
    <property type="molecule type" value="Genomic_DNA"/>
</dbReference>
<keyword evidence="1" id="KW-0808">Transferase</keyword>
<evidence type="ECO:0000256" key="2">
    <source>
        <dbReference type="ARBA" id="ARBA00023027"/>
    </source>
</evidence>
<feature type="compositionally biased region" description="Polar residues" evidence="4">
    <location>
        <begin position="1"/>
        <end position="10"/>
    </location>
</feature>
<feature type="binding site" evidence="3">
    <location>
        <position position="169"/>
    </location>
    <ligand>
        <name>Zn(2+)</name>
        <dbReference type="ChEBI" id="CHEBI:29105"/>
    </ligand>
</feature>
<dbReference type="Gene3D" id="3.30.1600.10">
    <property type="entry name" value="SIR2/SIRT2 'Small Domain"/>
    <property type="match status" value="1"/>
</dbReference>
<dbReference type="InterPro" id="IPR026591">
    <property type="entry name" value="Sirtuin_cat_small_dom_sf"/>
</dbReference>
<evidence type="ECO:0000313" key="7">
    <source>
        <dbReference type="Proteomes" id="UP001465755"/>
    </source>
</evidence>
<keyword evidence="3" id="KW-0862">Zinc</keyword>
<dbReference type="GO" id="GO:0070403">
    <property type="term" value="F:NAD+ binding"/>
    <property type="evidence" value="ECO:0007669"/>
    <property type="project" value="InterPro"/>
</dbReference>
<dbReference type="InterPro" id="IPR050134">
    <property type="entry name" value="NAD-dep_sirtuin_deacylases"/>
</dbReference>
<dbReference type="Pfam" id="PF02146">
    <property type="entry name" value="SIR2"/>
    <property type="match status" value="1"/>
</dbReference>
<dbReference type="PANTHER" id="PTHR11085">
    <property type="entry name" value="NAD-DEPENDENT PROTEIN DEACYLASE SIRTUIN-5, MITOCHONDRIAL-RELATED"/>
    <property type="match status" value="1"/>
</dbReference>
<dbReference type="InterPro" id="IPR029035">
    <property type="entry name" value="DHS-like_NAD/FAD-binding_dom"/>
</dbReference>
<keyword evidence="7" id="KW-1185">Reference proteome</keyword>
<proteinExistence type="predicted"/>
<dbReference type="PANTHER" id="PTHR11085:SF10">
    <property type="entry name" value="NAD-DEPENDENT PROTEIN DEACYLASE SIRTUIN-5, MITOCHONDRIAL-RELATED"/>
    <property type="match status" value="1"/>
</dbReference>
<feature type="binding site" evidence="3">
    <location>
        <position position="197"/>
    </location>
    <ligand>
        <name>Zn(2+)</name>
        <dbReference type="ChEBI" id="CHEBI:29105"/>
    </ligand>
</feature>
<feature type="active site" description="Proton acceptor" evidence="3">
    <location>
        <position position="161"/>
    </location>
</feature>
<dbReference type="GO" id="GO:0046872">
    <property type="term" value="F:metal ion binding"/>
    <property type="evidence" value="ECO:0007669"/>
    <property type="project" value="UniProtKB-KW"/>
</dbReference>
<protein>
    <recommendedName>
        <fullName evidence="5">Deacetylase sirtuin-type domain-containing protein</fullName>
    </recommendedName>
</protein>
<dbReference type="Gene3D" id="3.40.50.1220">
    <property type="entry name" value="TPP-binding domain"/>
    <property type="match status" value="1"/>
</dbReference>
<evidence type="ECO:0000313" key="6">
    <source>
        <dbReference type="EMBL" id="KAK9798961.1"/>
    </source>
</evidence>